<gene>
    <name evidence="1" type="ordered locus">Msip34_2427</name>
</gene>
<evidence type="ECO:0000313" key="2">
    <source>
        <dbReference type="Proteomes" id="UP000002743"/>
    </source>
</evidence>
<dbReference type="Proteomes" id="UP000002743">
    <property type="component" value="Chromosome"/>
</dbReference>
<sequence>MKLLTCPVNGTRPLSEFVFGGEIRNMPDPAQASDSAWAAYVYNRSGAPGLKKEWWYHSPSGTWFVAERNTLTDQVARTYLYGQEDKA</sequence>
<accession>C6XAC3</accession>
<reference evidence="2" key="1">
    <citation type="submission" date="2009-07" db="EMBL/GenBank/DDBJ databases">
        <title>Complete sequence of chromosome of Methylovorus sp. SIP3-4.</title>
        <authorList>
            <person name="Lucas S."/>
            <person name="Copeland A."/>
            <person name="Lapidus A."/>
            <person name="Glavina del Rio T."/>
            <person name="Tice H."/>
            <person name="Bruce D."/>
            <person name="Goodwin L."/>
            <person name="Pitluck S."/>
            <person name="Clum A."/>
            <person name="Larimer F."/>
            <person name="Land M."/>
            <person name="Hauser L."/>
            <person name="Kyrpides N."/>
            <person name="Mikhailova N."/>
            <person name="Kayluzhnaya M."/>
            <person name="Chistoserdova L."/>
        </authorList>
    </citation>
    <scope>NUCLEOTIDE SEQUENCE [LARGE SCALE GENOMIC DNA]</scope>
    <source>
        <strain evidence="2">SIP3-4</strain>
    </source>
</reference>
<dbReference type="GO" id="GO:0008115">
    <property type="term" value="F:sarcosine oxidase activity"/>
    <property type="evidence" value="ECO:0007669"/>
    <property type="project" value="InterPro"/>
</dbReference>
<dbReference type="GO" id="GO:0046653">
    <property type="term" value="P:tetrahydrofolate metabolic process"/>
    <property type="evidence" value="ECO:0007669"/>
    <property type="project" value="InterPro"/>
</dbReference>
<dbReference type="Gene3D" id="3.30.2270.10">
    <property type="entry name" value="Folate-binding superfamily"/>
    <property type="match status" value="1"/>
</dbReference>
<organism evidence="1 2">
    <name type="scientific">Methylovorus glucosotrophus (strain SIP3-4)</name>
    <dbReference type="NCBI Taxonomy" id="582744"/>
    <lineage>
        <taxon>Bacteria</taxon>
        <taxon>Pseudomonadati</taxon>
        <taxon>Pseudomonadota</taxon>
        <taxon>Betaproteobacteria</taxon>
        <taxon>Nitrosomonadales</taxon>
        <taxon>Methylophilaceae</taxon>
        <taxon>Methylovorus</taxon>
    </lineage>
</organism>
<dbReference type="Pfam" id="PF04267">
    <property type="entry name" value="SoxD"/>
    <property type="match status" value="1"/>
</dbReference>
<dbReference type="KEGG" id="mei:Msip34_2427"/>
<dbReference type="OrthoDB" id="7159274at2"/>
<name>C6XAC3_METGS</name>
<proteinExistence type="predicted"/>
<dbReference type="EMBL" id="CP001674">
    <property type="protein sequence ID" value="ACT51664.1"/>
    <property type="molecule type" value="Genomic_DNA"/>
</dbReference>
<evidence type="ECO:0000313" key="1">
    <source>
        <dbReference type="EMBL" id="ACT51664.1"/>
    </source>
</evidence>
<protein>
    <submittedName>
        <fullName evidence="1">Sarcosine oxidase delta subunit heterotetrameric</fullName>
    </submittedName>
</protein>
<dbReference type="RefSeq" id="WP_013443135.1">
    <property type="nucleotide sequence ID" value="NC_012969.1"/>
</dbReference>
<dbReference type="eggNOG" id="COG4311">
    <property type="taxonomic scope" value="Bacteria"/>
</dbReference>
<dbReference type="InterPro" id="IPR038561">
    <property type="entry name" value="SoxD_sf"/>
</dbReference>
<dbReference type="STRING" id="582744.Msip34_2427"/>
<keyword evidence="2" id="KW-1185">Reference proteome</keyword>
<dbReference type="InterPro" id="IPR006279">
    <property type="entry name" value="SoxD"/>
</dbReference>
<dbReference type="AlphaFoldDB" id="C6XAC3"/>
<dbReference type="HOGENOM" id="CLU_156359_2_0_4"/>
<reference evidence="1 2" key="2">
    <citation type="journal article" date="2011" name="J. Bacteriol.">
        <title>Genomes of three methylotrophs from a single niche uncover genetic and metabolic divergence of Methylophilaceae.</title>
        <authorList>
            <person name="Lapidus A."/>
            <person name="Clum A."/>
            <person name="Labutti K."/>
            <person name="Kaluzhnaya M.G."/>
            <person name="Lim S."/>
            <person name="Beck D.A."/>
            <person name="Glavina Del Rio T."/>
            <person name="Nolan M."/>
            <person name="Mavromatis K."/>
            <person name="Huntemann M."/>
            <person name="Lucas S."/>
            <person name="Lidstrom M.E."/>
            <person name="Ivanova N."/>
            <person name="Chistoserdova L."/>
        </authorList>
    </citation>
    <scope>NUCLEOTIDE SEQUENCE [LARGE SCALE GENOMIC DNA]</scope>
    <source>
        <strain evidence="1 2">SIP3-4</strain>
    </source>
</reference>